<organism evidence="1 2">
    <name type="scientific">Caerostris darwini</name>
    <dbReference type="NCBI Taxonomy" id="1538125"/>
    <lineage>
        <taxon>Eukaryota</taxon>
        <taxon>Metazoa</taxon>
        <taxon>Ecdysozoa</taxon>
        <taxon>Arthropoda</taxon>
        <taxon>Chelicerata</taxon>
        <taxon>Arachnida</taxon>
        <taxon>Araneae</taxon>
        <taxon>Araneomorphae</taxon>
        <taxon>Entelegynae</taxon>
        <taxon>Araneoidea</taxon>
        <taxon>Araneidae</taxon>
        <taxon>Caerostris</taxon>
    </lineage>
</organism>
<comment type="caution">
    <text evidence="1">The sequence shown here is derived from an EMBL/GenBank/DDBJ whole genome shotgun (WGS) entry which is preliminary data.</text>
</comment>
<evidence type="ECO:0000313" key="1">
    <source>
        <dbReference type="EMBL" id="GIY00840.1"/>
    </source>
</evidence>
<sequence>MGPIAWPLRSLCLNSSAILLSRGREAAVKAVTHFAPMRRKKDNLRPFVERTSREWIEYEARWSFPPREVNIMDESGQRIEETIGPVDEGSNVTLICEAEGGKVYVDFIIIG</sequence>
<reference evidence="1 2" key="1">
    <citation type="submission" date="2021-06" db="EMBL/GenBank/DDBJ databases">
        <title>Caerostris darwini draft genome.</title>
        <authorList>
            <person name="Kono N."/>
            <person name="Arakawa K."/>
        </authorList>
    </citation>
    <scope>NUCLEOTIDE SEQUENCE [LARGE SCALE GENOMIC DNA]</scope>
</reference>
<dbReference type="EMBL" id="BPLQ01003486">
    <property type="protein sequence ID" value="GIY00840.1"/>
    <property type="molecule type" value="Genomic_DNA"/>
</dbReference>
<dbReference type="Proteomes" id="UP001054837">
    <property type="component" value="Unassembled WGS sequence"/>
</dbReference>
<dbReference type="AlphaFoldDB" id="A0AAV4PUR1"/>
<evidence type="ECO:0000313" key="2">
    <source>
        <dbReference type="Proteomes" id="UP001054837"/>
    </source>
</evidence>
<name>A0AAV4PUR1_9ARAC</name>
<accession>A0AAV4PUR1</accession>
<gene>
    <name evidence="1" type="ORF">CDAR_212641</name>
</gene>
<proteinExistence type="predicted"/>
<evidence type="ECO:0008006" key="3">
    <source>
        <dbReference type="Google" id="ProtNLM"/>
    </source>
</evidence>
<protein>
    <recommendedName>
        <fullName evidence="3">Ig-like domain-containing protein</fullName>
    </recommendedName>
</protein>
<keyword evidence="2" id="KW-1185">Reference proteome</keyword>